<evidence type="ECO:0000313" key="1">
    <source>
        <dbReference type="EMBL" id="KAK7393497.1"/>
    </source>
</evidence>
<sequence length="102" mass="11944">MKNKEDGEEREREKVGEKRLSRIHVALQSRHSTWNLPIGGPHADVVAVCARKLKNSQIRLYITNTQKEQEREEKDLFVDPTTRCEWPFQTATNTNADRERNI</sequence>
<dbReference type="EMBL" id="JAYMYS010000005">
    <property type="protein sequence ID" value="KAK7393497.1"/>
    <property type="molecule type" value="Genomic_DNA"/>
</dbReference>
<accession>A0AAN9SCN5</accession>
<comment type="caution">
    <text evidence="1">The sequence shown here is derived from an EMBL/GenBank/DDBJ whole genome shotgun (WGS) entry which is preliminary data.</text>
</comment>
<dbReference type="AlphaFoldDB" id="A0AAN9SCN5"/>
<dbReference type="Proteomes" id="UP001386955">
    <property type="component" value="Unassembled WGS sequence"/>
</dbReference>
<organism evidence="1 2">
    <name type="scientific">Psophocarpus tetragonolobus</name>
    <name type="common">Winged bean</name>
    <name type="synonym">Dolichos tetragonolobus</name>
    <dbReference type="NCBI Taxonomy" id="3891"/>
    <lineage>
        <taxon>Eukaryota</taxon>
        <taxon>Viridiplantae</taxon>
        <taxon>Streptophyta</taxon>
        <taxon>Embryophyta</taxon>
        <taxon>Tracheophyta</taxon>
        <taxon>Spermatophyta</taxon>
        <taxon>Magnoliopsida</taxon>
        <taxon>eudicotyledons</taxon>
        <taxon>Gunneridae</taxon>
        <taxon>Pentapetalae</taxon>
        <taxon>rosids</taxon>
        <taxon>fabids</taxon>
        <taxon>Fabales</taxon>
        <taxon>Fabaceae</taxon>
        <taxon>Papilionoideae</taxon>
        <taxon>50 kb inversion clade</taxon>
        <taxon>NPAAA clade</taxon>
        <taxon>indigoferoid/millettioid clade</taxon>
        <taxon>Phaseoleae</taxon>
        <taxon>Psophocarpus</taxon>
    </lineage>
</organism>
<proteinExistence type="predicted"/>
<reference evidence="1 2" key="1">
    <citation type="submission" date="2024-01" db="EMBL/GenBank/DDBJ databases">
        <title>The genomes of 5 underutilized Papilionoideae crops provide insights into root nodulation and disease resistanc.</title>
        <authorList>
            <person name="Jiang F."/>
        </authorList>
    </citation>
    <scope>NUCLEOTIDE SEQUENCE [LARGE SCALE GENOMIC DNA]</scope>
    <source>
        <strain evidence="1">DUOXIRENSHENG_FW03</strain>
        <tissue evidence="1">Leaves</tissue>
    </source>
</reference>
<gene>
    <name evidence="1" type="ORF">VNO78_22055</name>
</gene>
<keyword evidence="2" id="KW-1185">Reference proteome</keyword>
<evidence type="ECO:0000313" key="2">
    <source>
        <dbReference type="Proteomes" id="UP001386955"/>
    </source>
</evidence>
<name>A0AAN9SCN5_PSOTE</name>
<protein>
    <submittedName>
        <fullName evidence="1">Uncharacterized protein</fullName>
    </submittedName>
</protein>